<name>A0A369K8W2_HYPMA</name>
<dbReference type="EMBL" id="LUEZ02000009">
    <property type="protein sequence ID" value="RDB30002.1"/>
    <property type="molecule type" value="Genomic_DNA"/>
</dbReference>
<evidence type="ECO:0000313" key="2">
    <source>
        <dbReference type="Proteomes" id="UP000076154"/>
    </source>
</evidence>
<keyword evidence="2" id="KW-1185">Reference proteome</keyword>
<dbReference type="InParanoid" id="A0A369K8W2"/>
<accession>A0A369K8W2</accession>
<proteinExistence type="predicted"/>
<dbReference type="Proteomes" id="UP000076154">
    <property type="component" value="Unassembled WGS sequence"/>
</dbReference>
<gene>
    <name evidence="1" type="ORF">Hypma_014138</name>
</gene>
<sequence>MFASVIPIVYGKGGPTHDLGERACGWPTQACLWDVAQSTFAPMWEAWACGDWWMLAYGSLRLTFLGGRREGE</sequence>
<organism evidence="1 2">
    <name type="scientific">Hypsizygus marmoreus</name>
    <name type="common">White beech mushroom</name>
    <name type="synonym">Agaricus marmoreus</name>
    <dbReference type="NCBI Taxonomy" id="39966"/>
    <lineage>
        <taxon>Eukaryota</taxon>
        <taxon>Fungi</taxon>
        <taxon>Dikarya</taxon>
        <taxon>Basidiomycota</taxon>
        <taxon>Agaricomycotina</taxon>
        <taxon>Agaricomycetes</taxon>
        <taxon>Agaricomycetidae</taxon>
        <taxon>Agaricales</taxon>
        <taxon>Tricholomatineae</taxon>
        <taxon>Lyophyllaceae</taxon>
        <taxon>Hypsizygus</taxon>
    </lineage>
</organism>
<evidence type="ECO:0000313" key="1">
    <source>
        <dbReference type="EMBL" id="RDB30002.1"/>
    </source>
</evidence>
<dbReference type="AlphaFoldDB" id="A0A369K8W2"/>
<comment type="caution">
    <text evidence="1">The sequence shown here is derived from an EMBL/GenBank/DDBJ whole genome shotgun (WGS) entry which is preliminary data.</text>
</comment>
<protein>
    <submittedName>
        <fullName evidence="1">Uncharacterized protein</fullName>
    </submittedName>
</protein>
<reference evidence="1" key="1">
    <citation type="submission" date="2018-04" db="EMBL/GenBank/DDBJ databases">
        <title>Whole genome sequencing of Hypsizygus marmoreus.</title>
        <authorList>
            <person name="Choi I.-G."/>
            <person name="Min B."/>
            <person name="Kim J.-G."/>
            <person name="Kim S."/>
            <person name="Oh Y.-L."/>
            <person name="Kong W.-S."/>
            <person name="Park H."/>
            <person name="Jeong J."/>
            <person name="Song E.-S."/>
        </authorList>
    </citation>
    <scope>NUCLEOTIDE SEQUENCE [LARGE SCALE GENOMIC DNA]</scope>
    <source>
        <strain evidence="1">51987-8</strain>
    </source>
</reference>